<evidence type="ECO:0000313" key="1">
    <source>
        <dbReference type="EMBL" id="PNR28812.1"/>
    </source>
</evidence>
<dbReference type="EnsemblPlants" id="Pp3c23_920V3.1">
    <property type="protein sequence ID" value="Pp3c23_920V3.1"/>
    <property type="gene ID" value="Pp3c23_920"/>
</dbReference>
<proteinExistence type="predicted"/>
<dbReference type="PaxDb" id="3218-PP1S210_69V6.1"/>
<dbReference type="PANTHER" id="PTHR47914">
    <property type="entry name" value="ALPHA/BETA-HYDROLASES SUPERFAMILY PROTEIN"/>
    <property type="match status" value="1"/>
</dbReference>
<dbReference type="EnsemblPlants" id="Pp3c23_920V3.3">
    <property type="protein sequence ID" value="Pp3c23_920V3.3"/>
    <property type="gene ID" value="Pp3c23_920"/>
</dbReference>
<dbReference type="Gramene" id="Pp3c23_920V3.1">
    <property type="protein sequence ID" value="Pp3c23_920V3.1"/>
    <property type="gene ID" value="Pp3c23_920"/>
</dbReference>
<evidence type="ECO:0000313" key="3">
    <source>
        <dbReference type="Proteomes" id="UP000006727"/>
    </source>
</evidence>
<dbReference type="Gramene" id="Pp3c23_920V3.4">
    <property type="protein sequence ID" value="Pp3c23_920V3.4"/>
    <property type="gene ID" value="Pp3c23_920"/>
</dbReference>
<keyword evidence="3" id="KW-1185">Reference proteome</keyword>
<name>A0A2K1IHQ8_PHYPA</name>
<dbReference type="Gene3D" id="3.40.50.1820">
    <property type="entry name" value="alpha/beta hydrolase"/>
    <property type="match status" value="1"/>
</dbReference>
<sequence>MALRALSASCGRRAPTIACALRNSSRRSKNVVKVAIASRGFTSQYGGDFSFVKTSSSIQVGQQRGVWMSNRGMQAQASVAAVETAESPKLQTGTWTWTYEGNSLNINYVEQGSEGEGAAQETLLLLPSLSDVSTTEEWYDVAEELVTNAGSCKRRAVIVDWPGLGLSDRPALEYTVDMYEKFLVDFVTAANGPLAGVQGESLVVIGGGHAASISIRAVSKGLINAKAMAAVAPTWSGPLPIVFGRSDTMESRYGLVRGTLRSPGVGWAIYKYFVSSPKNIRMQYLIHVYSDADNVTPAMIESRTALTQRDGARFAPAAFLTGLLDPVMTREEFLAMFAALEGKVPVLVISTLKAPKRSRAEMEALEGAKGVTKFEKMKGALLPQEEYADDVARSLATFLSEV</sequence>
<dbReference type="Proteomes" id="UP000006727">
    <property type="component" value="Chromosome 23"/>
</dbReference>
<dbReference type="OMA" id="MMRAHVY"/>
<dbReference type="Gramene" id="Pp3c23_920V3.2">
    <property type="protein sequence ID" value="Pp3c23_920V3.2"/>
    <property type="gene ID" value="Pp3c23_920"/>
</dbReference>
<organism evidence="1">
    <name type="scientific">Physcomitrium patens</name>
    <name type="common">Spreading-leaved earth moss</name>
    <name type="synonym">Physcomitrella patens</name>
    <dbReference type="NCBI Taxonomy" id="3218"/>
    <lineage>
        <taxon>Eukaryota</taxon>
        <taxon>Viridiplantae</taxon>
        <taxon>Streptophyta</taxon>
        <taxon>Embryophyta</taxon>
        <taxon>Bryophyta</taxon>
        <taxon>Bryophytina</taxon>
        <taxon>Bryopsida</taxon>
        <taxon>Funariidae</taxon>
        <taxon>Funariales</taxon>
        <taxon>Funariaceae</taxon>
        <taxon>Physcomitrium</taxon>
    </lineage>
</organism>
<dbReference type="EnsemblPlants" id="Pp3c23_920V3.4">
    <property type="protein sequence ID" value="Pp3c23_920V3.4"/>
    <property type="gene ID" value="Pp3c23_920"/>
</dbReference>
<dbReference type="RefSeq" id="XP_024362246.1">
    <property type="nucleotide sequence ID" value="XM_024506478.2"/>
</dbReference>
<dbReference type="SUPFAM" id="SSF53474">
    <property type="entry name" value="alpha/beta-Hydrolases"/>
    <property type="match status" value="1"/>
</dbReference>
<dbReference type="EMBL" id="ABEU02000023">
    <property type="protein sequence ID" value="PNR28812.1"/>
    <property type="molecule type" value="Genomic_DNA"/>
</dbReference>
<dbReference type="InterPro" id="IPR029058">
    <property type="entry name" value="AB_hydrolase_fold"/>
</dbReference>
<reference evidence="2" key="3">
    <citation type="submission" date="2020-12" db="UniProtKB">
        <authorList>
            <consortium name="EnsemblPlants"/>
        </authorList>
    </citation>
    <scope>IDENTIFICATION</scope>
</reference>
<accession>A0A2K1IHQ8</accession>
<dbReference type="GeneID" id="112275816"/>
<gene>
    <name evidence="2" type="primary">LOC112275816</name>
    <name evidence="1" type="ORF">PHYPA_027504</name>
</gene>
<dbReference type="OrthoDB" id="2012836at2759"/>
<evidence type="ECO:0000313" key="2">
    <source>
        <dbReference type="EnsemblPlants" id="Pp3c23_920V3.1"/>
    </source>
</evidence>
<dbReference type="EnsemblPlants" id="Pp3c23_920V3.2">
    <property type="protein sequence ID" value="Pp3c23_920V3.2"/>
    <property type="gene ID" value="Pp3c23_920"/>
</dbReference>
<reference evidence="1 3" key="2">
    <citation type="journal article" date="2018" name="Plant J.">
        <title>The Physcomitrella patens chromosome-scale assembly reveals moss genome structure and evolution.</title>
        <authorList>
            <person name="Lang D."/>
            <person name="Ullrich K.K."/>
            <person name="Murat F."/>
            <person name="Fuchs J."/>
            <person name="Jenkins J."/>
            <person name="Haas F.B."/>
            <person name="Piednoel M."/>
            <person name="Gundlach H."/>
            <person name="Van Bel M."/>
            <person name="Meyberg R."/>
            <person name="Vives C."/>
            <person name="Morata J."/>
            <person name="Symeonidi A."/>
            <person name="Hiss M."/>
            <person name="Muchero W."/>
            <person name="Kamisugi Y."/>
            <person name="Saleh O."/>
            <person name="Blanc G."/>
            <person name="Decker E.L."/>
            <person name="van Gessel N."/>
            <person name="Grimwood J."/>
            <person name="Hayes R.D."/>
            <person name="Graham S.W."/>
            <person name="Gunter L.E."/>
            <person name="McDaniel S.F."/>
            <person name="Hoernstein S.N.W."/>
            <person name="Larsson A."/>
            <person name="Li F.W."/>
            <person name="Perroud P.F."/>
            <person name="Phillips J."/>
            <person name="Ranjan P."/>
            <person name="Rokshar D.S."/>
            <person name="Rothfels C.J."/>
            <person name="Schneider L."/>
            <person name="Shu S."/>
            <person name="Stevenson D.W."/>
            <person name="Thummler F."/>
            <person name="Tillich M."/>
            <person name="Villarreal Aguilar J.C."/>
            <person name="Widiez T."/>
            <person name="Wong G.K."/>
            <person name="Wymore A."/>
            <person name="Zhang Y."/>
            <person name="Zimmer A.D."/>
            <person name="Quatrano R.S."/>
            <person name="Mayer K.F.X."/>
            <person name="Goodstein D."/>
            <person name="Casacuberta J.M."/>
            <person name="Vandepoele K."/>
            <person name="Reski R."/>
            <person name="Cuming A.C."/>
            <person name="Tuskan G.A."/>
            <person name="Maumus F."/>
            <person name="Salse J."/>
            <person name="Schmutz J."/>
            <person name="Rensing S.A."/>
        </authorList>
    </citation>
    <scope>NUCLEOTIDE SEQUENCE [LARGE SCALE GENOMIC DNA]</scope>
    <source>
        <strain evidence="2 3">cv. Gransden 2004</strain>
    </source>
</reference>
<reference evidence="1 3" key="1">
    <citation type="journal article" date="2008" name="Science">
        <title>The Physcomitrella genome reveals evolutionary insights into the conquest of land by plants.</title>
        <authorList>
            <person name="Rensing S."/>
            <person name="Lang D."/>
            <person name="Zimmer A."/>
            <person name="Terry A."/>
            <person name="Salamov A."/>
            <person name="Shapiro H."/>
            <person name="Nishiyama T."/>
            <person name="Perroud P.-F."/>
            <person name="Lindquist E."/>
            <person name="Kamisugi Y."/>
            <person name="Tanahashi T."/>
            <person name="Sakakibara K."/>
            <person name="Fujita T."/>
            <person name="Oishi K."/>
            <person name="Shin-I T."/>
            <person name="Kuroki Y."/>
            <person name="Toyoda A."/>
            <person name="Suzuki Y."/>
            <person name="Hashimoto A."/>
            <person name="Yamaguchi K."/>
            <person name="Sugano A."/>
            <person name="Kohara Y."/>
            <person name="Fujiyama A."/>
            <person name="Anterola A."/>
            <person name="Aoki S."/>
            <person name="Ashton N."/>
            <person name="Barbazuk W.B."/>
            <person name="Barker E."/>
            <person name="Bennetzen J."/>
            <person name="Bezanilla M."/>
            <person name="Blankenship R."/>
            <person name="Cho S.H."/>
            <person name="Dutcher S."/>
            <person name="Estelle M."/>
            <person name="Fawcett J.A."/>
            <person name="Gundlach H."/>
            <person name="Hanada K."/>
            <person name="Heyl A."/>
            <person name="Hicks K.A."/>
            <person name="Hugh J."/>
            <person name="Lohr M."/>
            <person name="Mayer K."/>
            <person name="Melkozernov A."/>
            <person name="Murata T."/>
            <person name="Nelson D."/>
            <person name="Pils B."/>
            <person name="Prigge M."/>
            <person name="Reiss B."/>
            <person name="Renner T."/>
            <person name="Rombauts S."/>
            <person name="Rushton P."/>
            <person name="Sanderfoot A."/>
            <person name="Schween G."/>
            <person name="Shiu S.-H."/>
            <person name="Stueber K."/>
            <person name="Theodoulou F.L."/>
            <person name="Tu H."/>
            <person name="Van de Peer Y."/>
            <person name="Verrier P.J."/>
            <person name="Waters E."/>
            <person name="Wood A."/>
            <person name="Yang L."/>
            <person name="Cove D."/>
            <person name="Cuming A."/>
            <person name="Hasebe M."/>
            <person name="Lucas S."/>
            <person name="Mishler D.B."/>
            <person name="Reski R."/>
            <person name="Grigoriev I."/>
            <person name="Quatrano R.S."/>
            <person name="Boore J.L."/>
        </authorList>
    </citation>
    <scope>NUCLEOTIDE SEQUENCE [LARGE SCALE GENOMIC DNA]</scope>
    <source>
        <strain evidence="2 3">cv. Gransden 2004</strain>
    </source>
</reference>
<dbReference type="PANTHER" id="PTHR47914:SF1">
    <property type="entry name" value="ALPHA_BETA-HYDROLASES SUPERFAMILY PROTEIN"/>
    <property type="match status" value="1"/>
</dbReference>
<dbReference type="RefSeq" id="XP_024362245.1">
    <property type="nucleotide sequence ID" value="XM_024506477.2"/>
</dbReference>
<protein>
    <submittedName>
        <fullName evidence="1 2">Uncharacterized protein</fullName>
    </submittedName>
</protein>
<dbReference type="Gramene" id="Pp3c23_920V3.3">
    <property type="protein sequence ID" value="Pp3c23_920V3.3"/>
    <property type="gene ID" value="Pp3c23_920"/>
</dbReference>
<dbReference type="AlphaFoldDB" id="A0A2K1IHQ8"/>